<keyword evidence="2" id="KW-0472">Membrane</keyword>
<dbReference type="InterPro" id="IPR021860">
    <property type="entry name" value="Peptidase_S12_Pab87-rel_C"/>
</dbReference>
<dbReference type="InterPro" id="IPR012338">
    <property type="entry name" value="Beta-lactam/transpept-like"/>
</dbReference>
<dbReference type="OrthoDB" id="9793489at2"/>
<dbReference type="PANTHER" id="PTHR46825">
    <property type="entry name" value="D-ALANYL-D-ALANINE-CARBOXYPEPTIDASE/ENDOPEPTIDASE AMPH"/>
    <property type="match status" value="1"/>
</dbReference>
<dbReference type="SUPFAM" id="SSF56601">
    <property type="entry name" value="beta-lactamase/transpeptidase-like"/>
    <property type="match status" value="1"/>
</dbReference>
<dbReference type="Gene3D" id="3.40.710.10">
    <property type="entry name" value="DD-peptidase/beta-lactamase superfamily"/>
    <property type="match status" value="1"/>
</dbReference>
<protein>
    <submittedName>
        <fullName evidence="6">CubicO group peptidase, beta-lactamase class C family</fullName>
    </submittedName>
</protein>
<evidence type="ECO:0000256" key="2">
    <source>
        <dbReference type="ARBA" id="ARBA00023136"/>
    </source>
</evidence>
<dbReference type="PROSITE" id="PS50005">
    <property type="entry name" value="TPR"/>
    <property type="match status" value="1"/>
</dbReference>
<keyword evidence="7" id="KW-1185">Reference proteome</keyword>
<accession>A0A1I1Y1B6</accession>
<evidence type="ECO:0000259" key="5">
    <source>
        <dbReference type="Pfam" id="PF11954"/>
    </source>
</evidence>
<sequence length="580" mass="64257">MLPLTSFRLLNVFICVFWLTITTGFAQTKAEKIDALVRQYVANRQFNGAILVADKGKVIIKKGYGMANMEWNIANTSTTKFRLGSVTKQFTAMLIMQLVEQGKLKLNGKVTTYLPDYPKATGDNITIHHLLTHTSGIPNYTNFPKFFETTARNPYTPEVFVKEFSSLPLEFTPGSTFSYSNSGYFLLGVIIEKVTGKSYADVLQENILTPLELKDTGYDLFSPIISKRATGYEKRSSGYVNAPYLDMSIPYAAGSMYSTVEDLNRWSQALSGDKLLSDSLKTIMFTPFLSNYAYGWGVAKTKVGQLRDSLLVIEHGGGINGFNTLISRMPDDKQLVVLLNNTGSAPLEAIRKNILSILHGQAVEPPKKSIADLLRKSVLSESIEQSRQKFTVWRGGKAYNLDESEMNSVGYELLRDGKTTEALTVFTLNAESFPASYNVYDSRGEAYMKAGDKVAAIKDYKKSVDINPRNANGFAKLKELGEKVEAPKEPTVSVDAATLDSYVGTYQLAPTFSIVITKDGSKLFGQATGQPKFELFAESKTKFYLKVVDAQITFTSNAKGDVEQLILHQNGKDMPGKRVH</sequence>
<dbReference type="Pfam" id="PF00144">
    <property type="entry name" value="Beta-lactamase"/>
    <property type="match status" value="1"/>
</dbReference>
<keyword evidence="3" id="KW-0802">TPR repeat</keyword>
<comment type="subcellular location">
    <subcellularLocation>
        <location evidence="1">Membrane</location>
    </subcellularLocation>
</comment>
<dbReference type="Proteomes" id="UP000198598">
    <property type="component" value="Unassembled WGS sequence"/>
</dbReference>
<dbReference type="Pfam" id="PF11954">
    <property type="entry name" value="DUF3471"/>
    <property type="match status" value="1"/>
</dbReference>
<dbReference type="EMBL" id="FOLQ01000010">
    <property type="protein sequence ID" value="SFE13179.1"/>
    <property type="molecule type" value="Genomic_DNA"/>
</dbReference>
<dbReference type="AlphaFoldDB" id="A0A1I1Y1B6"/>
<dbReference type="InterPro" id="IPR050491">
    <property type="entry name" value="AmpC-like"/>
</dbReference>
<dbReference type="RefSeq" id="WP_093830523.1">
    <property type="nucleotide sequence ID" value="NZ_FOLQ01000010.1"/>
</dbReference>
<gene>
    <name evidence="6" type="ORF">SAMN05216167_110189</name>
</gene>
<organism evidence="6 7">
    <name type="scientific">Spirosoma endophyticum</name>
    <dbReference type="NCBI Taxonomy" id="662367"/>
    <lineage>
        <taxon>Bacteria</taxon>
        <taxon>Pseudomonadati</taxon>
        <taxon>Bacteroidota</taxon>
        <taxon>Cytophagia</taxon>
        <taxon>Cytophagales</taxon>
        <taxon>Cytophagaceae</taxon>
        <taxon>Spirosoma</taxon>
    </lineage>
</organism>
<proteinExistence type="predicted"/>
<dbReference type="InterPro" id="IPR019734">
    <property type="entry name" value="TPR_rpt"/>
</dbReference>
<evidence type="ECO:0000256" key="3">
    <source>
        <dbReference type="PROSITE-ProRule" id="PRU00339"/>
    </source>
</evidence>
<evidence type="ECO:0000313" key="7">
    <source>
        <dbReference type="Proteomes" id="UP000198598"/>
    </source>
</evidence>
<reference evidence="6 7" key="1">
    <citation type="submission" date="2016-10" db="EMBL/GenBank/DDBJ databases">
        <authorList>
            <person name="de Groot N.N."/>
        </authorList>
    </citation>
    <scope>NUCLEOTIDE SEQUENCE [LARGE SCALE GENOMIC DNA]</scope>
    <source>
        <strain evidence="6 7">DSM 26130</strain>
    </source>
</reference>
<evidence type="ECO:0000313" key="6">
    <source>
        <dbReference type="EMBL" id="SFE13179.1"/>
    </source>
</evidence>
<feature type="domain" description="Peptidase S12 Pab87-related C-terminal" evidence="5">
    <location>
        <begin position="490"/>
        <end position="574"/>
    </location>
</feature>
<dbReference type="SMART" id="SM00028">
    <property type="entry name" value="TPR"/>
    <property type="match status" value="1"/>
</dbReference>
<dbReference type="InterPro" id="IPR001466">
    <property type="entry name" value="Beta-lactam-related"/>
</dbReference>
<feature type="repeat" description="TPR" evidence="3">
    <location>
        <begin position="437"/>
        <end position="470"/>
    </location>
</feature>
<dbReference type="SUPFAM" id="SSF48452">
    <property type="entry name" value="TPR-like"/>
    <property type="match status" value="1"/>
</dbReference>
<dbReference type="STRING" id="662367.SAMN05216167_110189"/>
<dbReference type="InterPro" id="IPR011990">
    <property type="entry name" value="TPR-like_helical_dom_sf"/>
</dbReference>
<name>A0A1I1Y1B6_9BACT</name>
<dbReference type="PANTHER" id="PTHR46825:SF11">
    <property type="entry name" value="PENICILLIN-BINDING PROTEIN 4"/>
    <property type="match status" value="1"/>
</dbReference>
<dbReference type="Gene3D" id="1.25.40.10">
    <property type="entry name" value="Tetratricopeptide repeat domain"/>
    <property type="match status" value="1"/>
</dbReference>
<evidence type="ECO:0000256" key="1">
    <source>
        <dbReference type="ARBA" id="ARBA00004370"/>
    </source>
</evidence>
<feature type="domain" description="Beta-lactamase-related" evidence="4">
    <location>
        <begin position="33"/>
        <end position="346"/>
    </location>
</feature>
<evidence type="ECO:0000259" key="4">
    <source>
        <dbReference type="Pfam" id="PF00144"/>
    </source>
</evidence>
<dbReference type="GO" id="GO:0016020">
    <property type="term" value="C:membrane"/>
    <property type="evidence" value="ECO:0007669"/>
    <property type="project" value="UniProtKB-SubCell"/>
</dbReference>